<keyword evidence="2" id="KW-0408">Iron</keyword>
<evidence type="ECO:0000256" key="5">
    <source>
        <dbReference type="SAM" id="SignalP"/>
    </source>
</evidence>
<evidence type="ECO:0000313" key="6">
    <source>
        <dbReference type="EMBL" id="PKK64912.1"/>
    </source>
</evidence>
<feature type="compositionally biased region" description="Low complexity" evidence="3">
    <location>
        <begin position="736"/>
        <end position="757"/>
    </location>
</feature>
<evidence type="ECO:0000256" key="2">
    <source>
        <dbReference type="ARBA" id="ARBA00023004"/>
    </source>
</evidence>
<feature type="chain" id="PRO_5014987867" evidence="5">
    <location>
        <begin position="20"/>
        <end position="778"/>
    </location>
</feature>
<keyword evidence="5" id="KW-0732">Signal</keyword>
<feature type="region of interest" description="Disordered" evidence="3">
    <location>
        <begin position="455"/>
        <end position="474"/>
    </location>
</feature>
<feature type="transmembrane region" description="Helical" evidence="4">
    <location>
        <begin position="370"/>
        <end position="397"/>
    </location>
</feature>
<dbReference type="EMBL" id="LLXL01001357">
    <property type="protein sequence ID" value="PKK64912.1"/>
    <property type="molecule type" value="Genomic_DNA"/>
</dbReference>
<dbReference type="Gene3D" id="2.120.10.80">
    <property type="entry name" value="Kelch-type beta propeller"/>
    <property type="match status" value="2"/>
</dbReference>
<proteinExistence type="predicted"/>
<dbReference type="GO" id="GO:0019760">
    <property type="term" value="P:glucosinolate metabolic process"/>
    <property type="evidence" value="ECO:0007669"/>
    <property type="project" value="UniProtKB-ARBA"/>
</dbReference>
<dbReference type="VEuPathDB" id="FungiDB:RhiirFUN_010116"/>
<dbReference type="SUPFAM" id="SSF117281">
    <property type="entry name" value="Kelch motif"/>
    <property type="match status" value="1"/>
</dbReference>
<feature type="region of interest" description="Disordered" evidence="3">
    <location>
        <begin position="404"/>
        <end position="446"/>
    </location>
</feature>
<feature type="compositionally biased region" description="Polar residues" evidence="3">
    <location>
        <begin position="677"/>
        <end position="697"/>
    </location>
</feature>
<feature type="region of interest" description="Disordered" evidence="3">
    <location>
        <begin position="503"/>
        <end position="531"/>
    </location>
</feature>
<name>A0A2N1MTD7_9GLOM</name>
<protein>
    <submittedName>
        <fullName evidence="6">Uncharacterized protein</fullName>
    </submittedName>
</protein>
<dbReference type="VEuPathDB" id="FungiDB:RhiirA1_425609"/>
<evidence type="ECO:0000313" key="7">
    <source>
        <dbReference type="Proteomes" id="UP000233469"/>
    </source>
</evidence>
<evidence type="ECO:0000256" key="4">
    <source>
        <dbReference type="SAM" id="Phobius"/>
    </source>
</evidence>
<feature type="compositionally biased region" description="Low complexity" evidence="3">
    <location>
        <begin position="455"/>
        <end position="465"/>
    </location>
</feature>
<gene>
    <name evidence="6" type="ORF">RhiirC2_755885</name>
</gene>
<reference evidence="6 7" key="1">
    <citation type="submission" date="2016-04" db="EMBL/GenBank/DDBJ databases">
        <title>Genome analyses suggest a sexual origin of heterokaryosis in a supposedly ancient asexual fungus.</title>
        <authorList>
            <person name="Ropars J."/>
            <person name="Sedzielewska K."/>
            <person name="Noel J."/>
            <person name="Charron P."/>
            <person name="Farinelli L."/>
            <person name="Marton T."/>
            <person name="Kruger M."/>
            <person name="Pelin A."/>
            <person name="Brachmann A."/>
            <person name="Corradi N."/>
        </authorList>
    </citation>
    <scope>NUCLEOTIDE SEQUENCE [LARGE SCALE GENOMIC DNA]</scope>
    <source>
        <strain evidence="6 7">C2</strain>
    </source>
</reference>
<dbReference type="Proteomes" id="UP000233469">
    <property type="component" value="Unassembled WGS sequence"/>
</dbReference>
<feature type="compositionally biased region" description="Low complexity" evidence="3">
    <location>
        <begin position="431"/>
        <end position="446"/>
    </location>
</feature>
<dbReference type="Pfam" id="PF24681">
    <property type="entry name" value="Kelch_KLHDC2_KLHL20_DRC7"/>
    <property type="match status" value="1"/>
</dbReference>
<evidence type="ECO:0000256" key="3">
    <source>
        <dbReference type="SAM" id="MobiDB-lite"/>
    </source>
</evidence>
<keyword evidence="4" id="KW-1133">Transmembrane helix</keyword>
<reference evidence="6 7" key="2">
    <citation type="submission" date="2017-10" db="EMBL/GenBank/DDBJ databases">
        <title>Extensive intraspecific genome diversity in a model arbuscular mycorrhizal fungus.</title>
        <authorList>
            <person name="Chen E.C.H."/>
            <person name="Morin E."/>
            <person name="Baudet D."/>
            <person name="Noel J."/>
            <person name="Ndikumana S."/>
            <person name="Charron P."/>
            <person name="St-Onge C."/>
            <person name="Giorgi J."/>
            <person name="Grigoriev I.V."/>
            <person name="Roux C."/>
            <person name="Martin F.M."/>
            <person name="Corradi N."/>
        </authorList>
    </citation>
    <scope>NUCLEOTIDE SEQUENCE [LARGE SCALE GENOMIC DNA]</scope>
    <source>
        <strain evidence="6 7">C2</strain>
    </source>
</reference>
<feature type="compositionally biased region" description="Gly residues" evidence="3">
    <location>
        <begin position="521"/>
        <end position="531"/>
    </location>
</feature>
<dbReference type="PANTHER" id="PTHR47435:SF4">
    <property type="entry name" value="KELCH REPEAT PROTEIN (AFU_ORTHOLOGUE AFUA_5G12780)"/>
    <property type="match status" value="1"/>
</dbReference>
<dbReference type="PANTHER" id="PTHR47435">
    <property type="entry name" value="KELCH REPEAT PROTEIN (AFU_ORTHOLOGUE AFUA_5G12780)"/>
    <property type="match status" value="1"/>
</dbReference>
<keyword evidence="1" id="KW-0677">Repeat</keyword>
<comment type="caution">
    <text evidence="6">The sequence shown here is derived from an EMBL/GenBank/DDBJ whole genome shotgun (WGS) entry which is preliminary data.</text>
</comment>
<feature type="compositionally biased region" description="Low complexity" evidence="3">
    <location>
        <begin position="503"/>
        <end position="520"/>
    </location>
</feature>
<feature type="signal peptide" evidence="5">
    <location>
        <begin position="1"/>
        <end position="19"/>
    </location>
</feature>
<dbReference type="InterPro" id="IPR015915">
    <property type="entry name" value="Kelch-typ_b-propeller"/>
</dbReference>
<dbReference type="AlphaFoldDB" id="A0A2N1MTD7"/>
<accession>A0A2N1MTD7</accession>
<keyword evidence="4" id="KW-0472">Membrane</keyword>
<keyword evidence="4" id="KW-0812">Transmembrane</keyword>
<dbReference type="VEuPathDB" id="FungiDB:FUN_006288"/>
<feature type="compositionally biased region" description="Polar residues" evidence="3">
    <location>
        <begin position="758"/>
        <end position="768"/>
    </location>
</feature>
<evidence type="ECO:0000256" key="1">
    <source>
        <dbReference type="ARBA" id="ARBA00022737"/>
    </source>
</evidence>
<sequence length="778" mass="86963">MELYIYLFIISLVLTPVEPLLPEPRYGHSSTLVGTKLYFFGGLGSGSENNSLSTQTFFLDVSKPFRIDNPPWTIVQSPIPVGISQAQSFAGGNSKDQIFLYGGERKNPTNFSLIYDNIIYLFDTRTQSWNIPPIGVVPSLRRKMQIPVDNNGEAYLFGGQDEYNVFKDMNIFDSINLRWSLNISANDFTTPRQRSDYTATLLKNGMIIYIGGWEINDKGLPDYVDMSQLSIFDTKQSLWGITQADGDQIGPRRGHQAALTSDEKIIIYGGVIDGGVNNETWVSASPVLAVLDTKKGKFRWSIPQTYGKEPPPLIYSTSIVIGDYMIMTFGNITNSLTNPSETSSGLYLLDTRNFTWVDTFEPPKPSSPSYTLIIIIVGSVAGFIILVIILTAFICFYKRKKKKNEKDDDDDNKTNDTSSAIITPGSDHFLSQNNNIQDNQNTQNSQNSAQFSFTNSINTSQTSSNRGSDGLDGMYYDRHSPQMAPQMAQMNKKVRRGSGQQYYQNYSNYSSNNGYDASSGRGRGSGSGSGGYNNNNNVYNEFIGYNIPLQQRYSPNQPQIVQNDVYSGVVPQHGFIPQQGYYPHQDPISTYNEHDQPPVPFYHSSNANMNVASSYSPYINPSYSPTYNSPYFPPNPPNPPSHTPPFYNPSYTPPYNTSYSPSSHSPPFPFNNPSPTQLNINDSNRNSPHSNDSTNIPPGSDFNSSNRRDSSNPTISRSGSFVDRIRRIGSGRRNRNSSNTTTTTNNTTSSRSSYTRSGLINTRSNDYTYNYGDYRERR</sequence>
<feature type="region of interest" description="Disordered" evidence="3">
    <location>
        <begin position="656"/>
        <end position="778"/>
    </location>
</feature>
<organism evidence="6 7">
    <name type="scientific">Rhizophagus irregularis</name>
    <dbReference type="NCBI Taxonomy" id="588596"/>
    <lineage>
        <taxon>Eukaryota</taxon>
        <taxon>Fungi</taxon>
        <taxon>Fungi incertae sedis</taxon>
        <taxon>Mucoromycota</taxon>
        <taxon>Glomeromycotina</taxon>
        <taxon>Glomeromycetes</taxon>
        <taxon>Glomerales</taxon>
        <taxon>Glomeraceae</taxon>
        <taxon>Rhizophagus</taxon>
    </lineage>
</organism>
<feature type="region of interest" description="Disordered" evidence="3">
    <location>
        <begin position="577"/>
        <end position="604"/>
    </location>
</feature>